<keyword evidence="2" id="KW-0732">Signal</keyword>
<evidence type="ECO:0000256" key="1">
    <source>
        <dbReference type="SAM" id="MobiDB-lite"/>
    </source>
</evidence>
<keyword evidence="4" id="KW-1185">Reference proteome</keyword>
<protein>
    <submittedName>
        <fullName evidence="3">Sialidase (Neuraminidase) family protein-like protein</fullName>
    </submittedName>
</protein>
<accession>D8IFS8</accession>
<organism evidence="3 4">
    <name type="scientific">Brachyspira pilosicoli (strain ATCC BAA-1826 / 95/1000)</name>
    <dbReference type="NCBI Taxonomy" id="759914"/>
    <lineage>
        <taxon>Bacteria</taxon>
        <taxon>Pseudomonadati</taxon>
        <taxon>Spirochaetota</taxon>
        <taxon>Spirochaetia</taxon>
        <taxon>Brachyspirales</taxon>
        <taxon>Brachyspiraceae</taxon>
        <taxon>Brachyspira</taxon>
    </lineage>
</organism>
<sequence length="476" mass="50385">MSKKIIYLLSLLMALSLVFASCKKNAAGTGSDLGSLTPPTEEDNTDQANKDTGLFENWDDIPKTEVIKRTTVFKSGEDFYRNPVVVSMGDGRIFLFSEVRYKRDGAANDVGIDGGGVVDIVYKASKNSGITFDSLEKVVNKGNAITTTIAASHGAPNVFVLSDKKIVVVATAGGGIGRTAEKVGTGSKPASKVDYIVGDVSDTTITWGEWKEVTVNGTPIMDKIKDTIAGGPSSAKVYFNQYGTASGRGLVDNSTMVLSLVIANQGDTTDVYELMGRYVLTGTESSGTVTWTQLAAPVAYAADANKKLGDWKETQVFSGNSTAPNFIVVPSPWSGRTTMRLGKSFNGEQNIPSNTDIKASEGSAGSINLSGKWYGKNQYTINSGATGIAGNSSTEGLIMHVQDLSANLTMYVVDTASLTVKGTGFKINDVGKASSIDVLPDGTIITGAEEGGQAKNYYGVFTRYSQYYIADKTGNQ</sequence>
<feature type="chain" id="PRO_5003115254" evidence="2">
    <location>
        <begin position="27"/>
        <end position="476"/>
    </location>
</feature>
<dbReference type="KEGG" id="bpo:BP951000_2023"/>
<dbReference type="AlphaFoldDB" id="D8IFS8"/>
<dbReference type="EMBL" id="CP002025">
    <property type="protein sequence ID" value="ADK32001.1"/>
    <property type="molecule type" value="Genomic_DNA"/>
</dbReference>
<evidence type="ECO:0000256" key="2">
    <source>
        <dbReference type="SAM" id="SignalP"/>
    </source>
</evidence>
<feature type="signal peptide" evidence="2">
    <location>
        <begin position="1"/>
        <end position="26"/>
    </location>
</feature>
<dbReference type="RefSeq" id="WP_013244950.1">
    <property type="nucleotide sequence ID" value="NC_014330.1"/>
</dbReference>
<dbReference type="Gene3D" id="2.120.10.10">
    <property type="match status" value="1"/>
</dbReference>
<evidence type="ECO:0000313" key="3">
    <source>
        <dbReference type="EMBL" id="ADK32001.1"/>
    </source>
</evidence>
<feature type="region of interest" description="Disordered" evidence="1">
    <location>
        <begin position="30"/>
        <end position="53"/>
    </location>
</feature>
<dbReference type="HOGENOM" id="CLU_578311_0_0_12"/>
<reference evidence="3 4" key="1">
    <citation type="journal article" date="2010" name="PLoS ONE">
        <title>The complete genome sequence of the pathogenic intestinal spirochete Brachyspira pilosicoli and comparison with other Brachyspira genomes.</title>
        <authorList>
            <person name="Wanchanthuek P."/>
            <person name="Bellgard M.I."/>
            <person name="La T."/>
            <person name="Ryan K."/>
            <person name="Moolhuijzen P."/>
            <person name="Chapman B."/>
            <person name="Black M."/>
            <person name="Schibeci D."/>
            <person name="Hunter A."/>
            <person name="Barrero R."/>
            <person name="Phillips N.D."/>
            <person name="Hampson D.J."/>
        </authorList>
    </citation>
    <scope>NUCLEOTIDE SEQUENCE [LARGE SCALE GENOMIC DNA]</scope>
    <source>
        <strain evidence="4">ATCC BAA-1826 / 95/1000</strain>
    </source>
</reference>
<dbReference type="GeneID" id="56440578"/>
<dbReference type="PROSITE" id="PS51257">
    <property type="entry name" value="PROKAR_LIPOPROTEIN"/>
    <property type="match status" value="1"/>
</dbReference>
<dbReference type="InParanoid" id="D8IFS8"/>
<dbReference type="SUPFAM" id="SSF50939">
    <property type="entry name" value="Sialidases"/>
    <property type="match status" value="1"/>
</dbReference>
<evidence type="ECO:0000313" key="4">
    <source>
        <dbReference type="Proteomes" id="UP000000332"/>
    </source>
</evidence>
<dbReference type="Proteomes" id="UP000000332">
    <property type="component" value="Chromosome"/>
</dbReference>
<gene>
    <name evidence="3" type="ordered locus">BP951000_2023</name>
</gene>
<dbReference type="InterPro" id="IPR036278">
    <property type="entry name" value="Sialidase_sf"/>
</dbReference>
<dbReference type="CDD" id="cd15482">
    <property type="entry name" value="Sialidase_non-viral"/>
    <property type="match status" value="1"/>
</dbReference>
<name>D8IFS8_BRAP9</name>
<proteinExistence type="predicted"/>